<keyword evidence="8" id="KW-1185">Reference proteome</keyword>
<dbReference type="Pfam" id="PF07980">
    <property type="entry name" value="SusD_RagB"/>
    <property type="match status" value="1"/>
</dbReference>
<comment type="similarity">
    <text evidence="2">Belongs to the SusD family.</text>
</comment>
<protein>
    <submittedName>
        <fullName evidence="7">RagB/SusD family nutrient uptake outer membrane protein</fullName>
    </submittedName>
</protein>
<dbReference type="PROSITE" id="PS51257">
    <property type="entry name" value="PROKAR_LIPOPROTEIN"/>
    <property type="match status" value="1"/>
</dbReference>
<dbReference type="GO" id="GO:0009279">
    <property type="term" value="C:cell outer membrane"/>
    <property type="evidence" value="ECO:0007669"/>
    <property type="project" value="UniProtKB-SubCell"/>
</dbReference>
<dbReference type="SUPFAM" id="SSF48452">
    <property type="entry name" value="TPR-like"/>
    <property type="match status" value="1"/>
</dbReference>
<keyword evidence="3" id="KW-0732">Signal</keyword>
<comment type="subcellular location">
    <subcellularLocation>
        <location evidence="1">Cell outer membrane</location>
    </subcellularLocation>
</comment>
<gene>
    <name evidence="7" type="ORF">EHW67_02770</name>
</gene>
<keyword evidence="5" id="KW-0998">Cell outer membrane</keyword>
<reference evidence="7 8" key="1">
    <citation type="submission" date="2018-11" db="EMBL/GenBank/DDBJ databases">
        <title>Arenibacter aquaticus sp.nov., a marine bacterium isolated from surface seawater in the South China Sea.</title>
        <authorList>
            <person name="Guo J."/>
            <person name="Sun J."/>
        </authorList>
    </citation>
    <scope>NUCLEOTIDE SEQUENCE [LARGE SCALE GENOMIC DNA]</scope>
    <source>
        <strain evidence="7 8">GUO666</strain>
    </source>
</reference>
<keyword evidence="4" id="KW-0472">Membrane</keyword>
<dbReference type="OrthoDB" id="9794888at2"/>
<feature type="domain" description="RagB/SusD" evidence="6">
    <location>
        <begin position="321"/>
        <end position="405"/>
    </location>
</feature>
<dbReference type="InterPro" id="IPR012944">
    <property type="entry name" value="SusD_RagB_dom"/>
</dbReference>
<accession>A0A3S0AQL3</accession>
<comment type="caution">
    <text evidence="7">The sequence shown here is derived from an EMBL/GenBank/DDBJ whole genome shotgun (WGS) entry which is preliminary data.</text>
</comment>
<dbReference type="RefSeq" id="WP_126160806.1">
    <property type="nucleotide sequence ID" value="NZ_RQPJ01000001.1"/>
</dbReference>
<evidence type="ECO:0000256" key="2">
    <source>
        <dbReference type="ARBA" id="ARBA00006275"/>
    </source>
</evidence>
<evidence type="ECO:0000313" key="7">
    <source>
        <dbReference type="EMBL" id="RTE55504.1"/>
    </source>
</evidence>
<dbReference type="EMBL" id="RQPJ01000001">
    <property type="protein sequence ID" value="RTE55504.1"/>
    <property type="molecule type" value="Genomic_DNA"/>
</dbReference>
<evidence type="ECO:0000256" key="5">
    <source>
        <dbReference type="ARBA" id="ARBA00023237"/>
    </source>
</evidence>
<organism evidence="7 8">
    <name type="scientific">Arenibacter aquaticus</name>
    <dbReference type="NCBI Taxonomy" id="2489054"/>
    <lineage>
        <taxon>Bacteria</taxon>
        <taxon>Pseudomonadati</taxon>
        <taxon>Bacteroidota</taxon>
        <taxon>Flavobacteriia</taxon>
        <taxon>Flavobacteriales</taxon>
        <taxon>Flavobacteriaceae</taxon>
        <taxon>Arenibacter</taxon>
    </lineage>
</organism>
<dbReference type="AlphaFoldDB" id="A0A3S0AQL3"/>
<dbReference type="Proteomes" id="UP000267585">
    <property type="component" value="Unassembled WGS sequence"/>
</dbReference>
<sequence>MNITNKLEVLFMTLIGLLVFGCTIEDGKDLNGPETVSISEGVSRPELPQVVSGILADMRDRLNTQEDVISVVGRDYWRHQSSDPRWTGDLMTGVLDDNAFYLTTPYAARYAVVKECNLLLEGLENTTTDFSDTEKAAIRGFANTIKAHQLLTVLNMLYQNGIRTDVADPDNLGSFEGYDSALTTIIGLLNSAATDLAAGGDVSPNTMGVSYLEFNRAITARAAAYQGNYSLVLSALDESFMDFAGDMYLGAYHRFSAAGSDELNQLFFALNSTGANARIAHPDFVNSAEAGDSRLDKAVLRTDGPLNIAGLTPGTHDVYIYESSTDPVAIIRNEELILLYAEANMVDNPGEAEMAINVVRDAAGLDPVLPGTVDEDRLLYERRYSLFAEGHRWIDLRRFNKLDELVLDRAGDNRVTQFPIPQNEGQ</sequence>
<dbReference type="Gene3D" id="1.25.40.390">
    <property type="match status" value="2"/>
</dbReference>
<evidence type="ECO:0000313" key="8">
    <source>
        <dbReference type="Proteomes" id="UP000267585"/>
    </source>
</evidence>
<evidence type="ECO:0000256" key="4">
    <source>
        <dbReference type="ARBA" id="ARBA00023136"/>
    </source>
</evidence>
<evidence type="ECO:0000256" key="3">
    <source>
        <dbReference type="ARBA" id="ARBA00022729"/>
    </source>
</evidence>
<dbReference type="InterPro" id="IPR011990">
    <property type="entry name" value="TPR-like_helical_dom_sf"/>
</dbReference>
<proteinExistence type="inferred from homology"/>
<evidence type="ECO:0000259" key="6">
    <source>
        <dbReference type="Pfam" id="PF07980"/>
    </source>
</evidence>
<evidence type="ECO:0000256" key="1">
    <source>
        <dbReference type="ARBA" id="ARBA00004442"/>
    </source>
</evidence>
<name>A0A3S0AQL3_9FLAO</name>